<proteinExistence type="predicted"/>
<gene>
    <name evidence="3" type="ORF">ABHD89_002426</name>
</gene>
<reference evidence="3 4" key="1">
    <citation type="submission" date="2024-05" db="EMBL/GenBank/DDBJ databases">
        <title>Genomic Encyclopedia of Type Strains, Phase IV (KMG-IV): sequencing the most valuable type-strain genomes for metagenomic binning, comparative biology and taxonomic classification.</title>
        <authorList>
            <person name="Goeker M."/>
        </authorList>
    </citation>
    <scope>NUCLEOTIDE SEQUENCE [LARGE SCALE GENOMIC DNA]</scope>
    <source>
        <strain evidence="3 4">DSM 25286</strain>
    </source>
</reference>
<dbReference type="InterPro" id="IPR050772">
    <property type="entry name" value="Hydratase-Decarb/MhpD_sf"/>
</dbReference>
<dbReference type="Proteomes" id="UP001549019">
    <property type="component" value="Unassembled WGS sequence"/>
</dbReference>
<name>A0ABV2EC60_9STAP</name>
<comment type="caution">
    <text evidence="3">The sequence shown here is derived from an EMBL/GenBank/DDBJ whole genome shotgun (WGS) entry which is preliminary data.</text>
</comment>
<evidence type="ECO:0000313" key="3">
    <source>
        <dbReference type="EMBL" id="MET3112001.1"/>
    </source>
</evidence>
<dbReference type="EC" id="4.2.1.80" evidence="3"/>
<dbReference type="PANTHER" id="PTHR30143:SF0">
    <property type="entry name" value="2-KETO-4-PENTENOATE HYDRATASE"/>
    <property type="match status" value="1"/>
</dbReference>
<dbReference type="RefSeq" id="WP_230821097.1">
    <property type="nucleotide sequence ID" value="NZ_JAJNCU010000002.1"/>
</dbReference>
<dbReference type="PANTHER" id="PTHR30143">
    <property type="entry name" value="ACID HYDRATASE"/>
    <property type="match status" value="1"/>
</dbReference>
<dbReference type="SUPFAM" id="SSF56529">
    <property type="entry name" value="FAH"/>
    <property type="match status" value="1"/>
</dbReference>
<keyword evidence="4" id="KW-1185">Reference proteome</keyword>
<dbReference type="Pfam" id="PF01557">
    <property type="entry name" value="FAA_hydrolase"/>
    <property type="match status" value="1"/>
</dbReference>
<evidence type="ECO:0000256" key="1">
    <source>
        <dbReference type="ARBA" id="ARBA00023239"/>
    </source>
</evidence>
<keyword evidence="1 3" id="KW-0456">Lyase</keyword>
<dbReference type="InterPro" id="IPR036663">
    <property type="entry name" value="Fumarylacetoacetase_C_sf"/>
</dbReference>
<protein>
    <submittedName>
        <fullName evidence="3">2-keto-4-pentenoate hydratase</fullName>
        <ecNumber evidence="3">4.2.1.80</ecNumber>
    </submittedName>
</protein>
<dbReference type="InterPro" id="IPR011234">
    <property type="entry name" value="Fumarylacetoacetase-like_C"/>
</dbReference>
<feature type="domain" description="Fumarylacetoacetase-like C-terminal" evidence="2">
    <location>
        <begin position="96"/>
        <end position="259"/>
    </location>
</feature>
<evidence type="ECO:0000259" key="2">
    <source>
        <dbReference type="Pfam" id="PF01557"/>
    </source>
</evidence>
<dbReference type="Gene3D" id="3.90.850.10">
    <property type="entry name" value="Fumarylacetoacetase-like, C-terminal domain"/>
    <property type="match status" value="1"/>
</dbReference>
<dbReference type="GO" id="GO:0008684">
    <property type="term" value="F:2-oxopent-4-enoate hydratase activity"/>
    <property type="evidence" value="ECO:0007669"/>
    <property type="project" value="UniProtKB-EC"/>
</dbReference>
<dbReference type="EMBL" id="JBDZDV010000007">
    <property type="protein sequence ID" value="MET3112001.1"/>
    <property type="molecule type" value="Genomic_DNA"/>
</dbReference>
<evidence type="ECO:0000313" key="4">
    <source>
        <dbReference type="Proteomes" id="UP001549019"/>
    </source>
</evidence>
<accession>A0ABV2EC60</accession>
<sequence length="268" mass="29053">MKTEYTTKTVGYADHLNSAGSKKEGVQPITELDPEISIEDAYDIQLYTIEQNVKSGRRITGKKIGLTSKVMQEALGVEEPDYGHLLDDMQVKNGGTIPLGRVLQPKVEGEIAFILKDDLEGPDVTIQDVLEATEVVVPALEIIDSRIKDWKITLADTVADNASSGLYLLGDIPTKIEDIDLKQVEMTLYKNGILQNTGVGTAVLGDPAKCVAWLANKLSSYGITLKAGEIILSGALSAAVEAGPGDYFSAKFSGLEEVRVSFDEYEER</sequence>
<organism evidence="3 4">
    <name type="scientific">Salinicoccus halitifaciens</name>
    <dbReference type="NCBI Taxonomy" id="1073415"/>
    <lineage>
        <taxon>Bacteria</taxon>
        <taxon>Bacillati</taxon>
        <taxon>Bacillota</taxon>
        <taxon>Bacilli</taxon>
        <taxon>Bacillales</taxon>
        <taxon>Staphylococcaceae</taxon>
        <taxon>Salinicoccus</taxon>
    </lineage>
</organism>